<evidence type="ECO:0000313" key="25">
    <source>
        <dbReference type="Proteomes" id="UP000295636"/>
    </source>
</evidence>
<dbReference type="SUPFAM" id="SSF51621">
    <property type="entry name" value="Phosphoenolpyruvate/pyruvate domain"/>
    <property type="match status" value="1"/>
</dbReference>
<keyword evidence="10 17" id="KW-0762">Sugar transport</keyword>
<comment type="similarity">
    <text evidence="5 17">Belongs to the PEP-utilizing enzyme family.</text>
</comment>
<dbReference type="SUPFAM" id="SSF47831">
    <property type="entry name" value="Enzyme I of the PEP:sugar phosphotransferase system HPr-binding (sub)domain"/>
    <property type="match status" value="1"/>
</dbReference>
<dbReference type="Gene3D" id="1.10.274.10">
    <property type="entry name" value="PtsI, HPr-binding domain"/>
    <property type="match status" value="1"/>
</dbReference>
<evidence type="ECO:0000256" key="7">
    <source>
        <dbReference type="ARBA" id="ARBA00016544"/>
    </source>
</evidence>
<comment type="caution">
    <text evidence="24">The sequence shown here is derived from an EMBL/GenBank/DDBJ whole genome shotgun (WGS) entry which is preliminary data.</text>
</comment>
<dbReference type="InterPro" id="IPR008731">
    <property type="entry name" value="PTS_EIN"/>
</dbReference>
<evidence type="ECO:0000256" key="14">
    <source>
        <dbReference type="ARBA" id="ARBA00022777"/>
    </source>
</evidence>
<feature type="binding site" evidence="20">
    <location>
        <position position="456"/>
    </location>
    <ligand>
        <name>Mg(2+)</name>
        <dbReference type="ChEBI" id="CHEBI:18420"/>
    </ligand>
</feature>
<dbReference type="InterPro" id="IPR023151">
    <property type="entry name" value="PEP_util_CS"/>
</dbReference>
<feature type="active site" description="Tele-phosphohistidine intermediate" evidence="18">
    <location>
        <position position="189"/>
    </location>
</feature>
<feature type="binding site" evidence="19">
    <location>
        <position position="466"/>
    </location>
    <ligand>
        <name>phosphoenolpyruvate</name>
        <dbReference type="ChEBI" id="CHEBI:58702"/>
    </ligand>
</feature>
<reference evidence="24 25" key="1">
    <citation type="submission" date="2019-03" db="EMBL/GenBank/DDBJ databases">
        <title>This is whole genome sequence of Paenibacillus sp MS74 strain.</title>
        <authorList>
            <person name="Trinh H.N."/>
        </authorList>
    </citation>
    <scope>NUCLEOTIDE SEQUENCE [LARGE SCALE GENOMIC DNA]</scope>
    <source>
        <strain evidence="24 25">MS74</strain>
    </source>
</reference>
<evidence type="ECO:0000256" key="15">
    <source>
        <dbReference type="ARBA" id="ARBA00022842"/>
    </source>
</evidence>
<dbReference type="NCBIfam" id="TIGR01417">
    <property type="entry name" value="PTS_I_fam"/>
    <property type="match status" value="1"/>
</dbReference>
<evidence type="ECO:0000256" key="13">
    <source>
        <dbReference type="ARBA" id="ARBA00022723"/>
    </source>
</evidence>
<dbReference type="InterPro" id="IPR000121">
    <property type="entry name" value="PEP_util_C"/>
</dbReference>
<feature type="binding site" evidence="19">
    <location>
        <position position="297"/>
    </location>
    <ligand>
        <name>phosphoenolpyruvate</name>
        <dbReference type="ChEBI" id="CHEBI:58702"/>
    </ligand>
</feature>
<dbReference type="Pfam" id="PF02896">
    <property type="entry name" value="PEP-utilizers_C"/>
    <property type="match status" value="1"/>
</dbReference>
<evidence type="ECO:0000259" key="22">
    <source>
        <dbReference type="Pfam" id="PF02896"/>
    </source>
</evidence>
<dbReference type="PANTHER" id="PTHR46244">
    <property type="entry name" value="PHOSPHOENOLPYRUVATE-PROTEIN PHOSPHOTRANSFERASE"/>
    <property type="match status" value="1"/>
</dbReference>
<dbReference type="GO" id="GO:0016301">
    <property type="term" value="F:kinase activity"/>
    <property type="evidence" value="ECO:0007669"/>
    <property type="project" value="UniProtKB-KW"/>
</dbReference>
<evidence type="ECO:0000256" key="4">
    <source>
        <dbReference type="ARBA" id="ARBA00004496"/>
    </source>
</evidence>
<evidence type="ECO:0000256" key="1">
    <source>
        <dbReference type="ARBA" id="ARBA00000683"/>
    </source>
</evidence>
<dbReference type="InterPro" id="IPR040442">
    <property type="entry name" value="Pyrv_kinase-like_dom_sf"/>
</dbReference>
<comment type="cofactor">
    <cofactor evidence="2 17 20">
        <name>Mg(2+)</name>
        <dbReference type="ChEBI" id="CHEBI:18420"/>
    </cofactor>
</comment>
<feature type="binding site" evidence="19">
    <location>
        <begin position="455"/>
        <end position="456"/>
    </location>
    <ligand>
        <name>phosphoenolpyruvate</name>
        <dbReference type="ChEBI" id="CHEBI:58702"/>
    </ligand>
</feature>
<evidence type="ECO:0000256" key="6">
    <source>
        <dbReference type="ARBA" id="ARBA00012232"/>
    </source>
</evidence>
<dbReference type="InterPro" id="IPR050499">
    <property type="entry name" value="PEP-utilizing_PTS_enzyme"/>
</dbReference>
<dbReference type="Proteomes" id="UP000295636">
    <property type="component" value="Unassembled WGS sequence"/>
</dbReference>
<evidence type="ECO:0000256" key="19">
    <source>
        <dbReference type="PIRSR" id="PIRSR000732-2"/>
    </source>
</evidence>
<feature type="active site" description="Proton donor" evidence="18">
    <location>
        <position position="503"/>
    </location>
</feature>
<feature type="domain" description="PEP-utilising enzyme C-terminal" evidence="22">
    <location>
        <begin position="253"/>
        <end position="542"/>
    </location>
</feature>
<comment type="subcellular location">
    <subcellularLocation>
        <location evidence="4 17">Cytoplasm</location>
    </subcellularLocation>
</comment>
<keyword evidence="9 17" id="KW-0963">Cytoplasm</keyword>
<dbReference type="Pfam" id="PF00391">
    <property type="entry name" value="PEP-utilizers"/>
    <property type="match status" value="1"/>
</dbReference>
<dbReference type="InterPro" id="IPR024692">
    <property type="entry name" value="PTS_EI"/>
</dbReference>
<keyword evidence="13 17" id="KW-0479">Metal-binding</keyword>
<dbReference type="GO" id="GO:0046872">
    <property type="term" value="F:metal ion binding"/>
    <property type="evidence" value="ECO:0007669"/>
    <property type="project" value="UniProtKB-KW"/>
</dbReference>
<evidence type="ECO:0000313" key="24">
    <source>
        <dbReference type="EMBL" id="TDF96551.1"/>
    </source>
</evidence>
<accession>A0A4R5KLT6</accession>
<evidence type="ECO:0000256" key="5">
    <source>
        <dbReference type="ARBA" id="ARBA00007837"/>
    </source>
</evidence>
<evidence type="ECO:0000256" key="17">
    <source>
        <dbReference type="PIRNR" id="PIRNR000732"/>
    </source>
</evidence>
<dbReference type="GO" id="GO:0005737">
    <property type="term" value="C:cytoplasm"/>
    <property type="evidence" value="ECO:0007669"/>
    <property type="project" value="UniProtKB-SubCell"/>
</dbReference>
<evidence type="ECO:0000256" key="11">
    <source>
        <dbReference type="ARBA" id="ARBA00022679"/>
    </source>
</evidence>
<feature type="domain" description="PEP-utilising enzyme mobile" evidence="21">
    <location>
        <begin position="154"/>
        <end position="226"/>
    </location>
</feature>
<keyword evidence="11 17" id="KW-0808">Transferase</keyword>
<dbReference type="Gene3D" id="3.50.30.10">
    <property type="entry name" value="Phosphohistidine domain"/>
    <property type="match status" value="1"/>
</dbReference>
<evidence type="ECO:0000256" key="12">
    <source>
        <dbReference type="ARBA" id="ARBA00022683"/>
    </source>
</evidence>
<dbReference type="EC" id="2.7.3.9" evidence="6 17"/>
<dbReference type="InterPro" id="IPR036637">
    <property type="entry name" value="Phosphohistidine_dom_sf"/>
</dbReference>
<dbReference type="InterPro" id="IPR036618">
    <property type="entry name" value="PtsI_HPr-bd_sf"/>
</dbReference>
<keyword evidence="14 17" id="KW-0418">Kinase</keyword>
<dbReference type="EMBL" id="SMRT01000007">
    <property type="protein sequence ID" value="TDF96551.1"/>
    <property type="molecule type" value="Genomic_DNA"/>
</dbReference>
<protein>
    <recommendedName>
        <fullName evidence="7 17">Phosphoenolpyruvate-protein phosphotransferase</fullName>
        <ecNumber evidence="6 17">2.7.3.9</ecNumber>
    </recommendedName>
    <alternativeName>
        <fullName evidence="16 17">Phosphotransferase system, enzyme I</fullName>
    </alternativeName>
</protein>
<organism evidence="24 25">
    <name type="scientific">Paenibacillus piri</name>
    <dbReference type="NCBI Taxonomy" id="2547395"/>
    <lineage>
        <taxon>Bacteria</taxon>
        <taxon>Bacillati</taxon>
        <taxon>Bacillota</taxon>
        <taxon>Bacilli</taxon>
        <taxon>Bacillales</taxon>
        <taxon>Paenibacillaceae</taxon>
        <taxon>Paenibacillus</taxon>
    </lineage>
</organism>
<feature type="binding site" evidence="20">
    <location>
        <position position="432"/>
    </location>
    <ligand>
        <name>Mg(2+)</name>
        <dbReference type="ChEBI" id="CHEBI:18420"/>
    </ligand>
</feature>
<dbReference type="PANTHER" id="PTHR46244:SF3">
    <property type="entry name" value="PHOSPHOENOLPYRUVATE-PROTEIN PHOSPHOTRANSFERASE"/>
    <property type="match status" value="1"/>
</dbReference>
<proteinExistence type="inferred from homology"/>
<keyword evidence="8 17" id="KW-0813">Transport</keyword>
<gene>
    <name evidence="24" type="primary">ptsP</name>
    <name evidence="24" type="ORF">E1757_15740</name>
</gene>
<dbReference type="OrthoDB" id="9765468at2"/>
<dbReference type="SUPFAM" id="SSF52009">
    <property type="entry name" value="Phosphohistidine domain"/>
    <property type="match status" value="1"/>
</dbReference>
<evidence type="ECO:0000256" key="10">
    <source>
        <dbReference type="ARBA" id="ARBA00022597"/>
    </source>
</evidence>
<name>A0A4R5KLT6_9BACL</name>
<keyword evidence="25" id="KW-1185">Reference proteome</keyword>
<dbReference type="GO" id="GO:0008965">
    <property type="term" value="F:phosphoenolpyruvate-protein phosphotransferase activity"/>
    <property type="evidence" value="ECO:0007669"/>
    <property type="project" value="UniProtKB-EC"/>
</dbReference>
<dbReference type="InterPro" id="IPR006318">
    <property type="entry name" value="PTS_EI-like"/>
</dbReference>
<feature type="domain" description="Phosphotransferase system enzyme I N-terminal" evidence="23">
    <location>
        <begin position="3"/>
        <end position="126"/>
    </location>
</feature>
<dbReference type="AlphaFoldDB" id="A0A4R5KLT6"/>
<keyword evidence="15 17" id="KW-0460">Magnesium</keyword>
<comment type="catalytic activity">
    <reaction evidence="1 17">
        <text>L-histidyl-[protein] + phosphoenolpyruvate = N(pros)-phospho-L-histidyl-[protein] + pyruvate</text>
        <dbReference type="Rhea" id="RHEA:23880"/>
        <dbReference type="Rhea" id="RHEA-COMP:9745"/>
        <dbReference type="Rhea" id="RHEA-COMP:9746"/>
        <dbReference type="ChEBI" id="CHEBI:15361"/>
        <dbReference type="ChEBI" id="CHEBI:29979"/>
        <dbReference type="ChEBI" id="CHEBI:58702"/>
        <dbReference type="ChEBI" id="CHEBI:64837"/>
        <dbReference type="EC" id="2.7.3.9"/>
    </reaction>
</comment>
<evidence type="ECO:0000256" key="9">
    <source>
        <dbReference type="ARBA" id="ARBA00022490"/>
    </source>
</evidence>
<comment type="function">
    <text evidence="3 17">General (non sugar-specific) component of the phosphoenolpyruvate-dependent sugar phosphotransferase system (sugar PTS). This major carbohydrate active-transport system catalyzes the phosphorylation of incoming sugar substrates concomitantly with their translocation across the cell membrane. Enzyme I transfers the phosphoryl group from phosphoenolpyruvate (PEP) to the phosphoryl carrier protein (HPr).</text>
</comment>
<evidence type="ECO:0000256" key="2">
    <source>
        <dbReference type="ARBA" id="ARBA00001946"/>
    </source>
</evidence>
<sequence>MVEGIGASSGIAMGKAFVIPTWEWDFPDKLIDVTDLAFEFERLYDGIRCSKDEIVHMKQEFVSVLGEEQTSIFDAHLAILEDPIFMSEVQGIMQRQYKAAEVAVKEAIEKFVNMFDLLDDQYMKERALDIKDVGNRLLKHLLGALEETLPPKDHPYIVVAKELIPSQMVHLDINQALGLVTMLGGKTSHVAIMARAMGVPYVLGLEGKLNTAIQNGDFLIIDGDEGRVFVNPSEEIIEQYKIRKTIWQKMRDKLQTLAGVPTQTKDGVAFQLAANISSVKELDQALRNGASGVGLFRTEFLYMDRHSLPQEEEQFVVYKQVAEELGGKHVVIRTLDIGGDKSLDYFALPEEDNPSLGYRAIRITLDRTDLFKTQLRAILRASHYGHIKILYPMISSIEELDKANQVLEEAKQELRNERIPFQADIEVGIMIEVPAAVLIADILAPKVDFFSIGTNDLVQYVLAVDRMNEQVAHLYDPFHPAVLRMLKQTVEAAKACNVPVSVCGEMAGDIRALPIWLALGIRDLSMSVMSILRVKNSLLQSQYSESAAIWKEVLGCGSGKQVVEVLNKHLHQDVLTK</sequence>
<dbReference type="PIRSF" id="PIRSF000732">
    <property type="entry name" value="PTS_enzyme_I"/>
    <property type="match status" value="1"/>
</dbReference>
<dbReference type="RefSeq" id="WP_133229747.1">
    <property type="nucleotide sequence ID" value="NZ_SMRT01000007.1"/>
</dbReference>
<evidence type="ECO:0000256" key="3">
    <source>
        <dbReference type="ARBA" id="ARBA00002728"/>
    </source>
</evidence>
<keyword evidence="24" id="KW-0670">Pyruvate</keyword>
<evidence type="ECO:0000259" key="23">
    <source>
        <dbReference type="Pfam" id="PF05524"/>
    </source>
</evidence>
<dbReference type="PROSITE" id="PS00742">
    <property type="entry name" value="PEP_ENZYMES_2"/>
    <property type="match status" value="1"/>
</dbReference>
<evidence type="ECO:0000259" key="21">
    <source>
        <dbReference type="Pfam" id="PF00391"/>
    </source>
</evidence>
<evidence type="ECO:0000256" key="16">
    <source>
        <dbReference type="ARBA" id="ARBA00033235"/>
    </source>
</evidence>
<dbReference type="GO" id="GO:0009401">
    <property type="term" value="P:phosphoenolpyruvate-dependent sugar phosphotransferase system"/>
    <property type="evidence" value="ECO:0007669"/>
    <property type="project" value="UniProtKB-KW"/>
</dbReference>
<feature type="binding site" evidence="19">
    <location>
        <position position="333"/>
    </location>
    <ligand>
        <name>phosphoenolpyruvate</name>
        <dbReference type="ChEBI" id="CHEBI:58702"/>
    </ligand>
</feature>
<evidence type="ECO:0000256" key="18">
    <source>
        <dbReference type="PIRSR" id="PIRSR000732-1"/>
    </source>
</evidence>
<dbReference type="PRINTS" id="PR01736">
    <property type="entry name" value="PHPHTRNFRASE"/>
</dbReference>
<evidence type="ECO:0000256" key="20">
    <source>
        <dbReference type="PIRSR" id="PIRSR000732-3"/>
    </source>
</evidence>
<dbReference type="Pfam" id="PF05524">
    <property type="entry name" value="PEP-utilisers_N"/>
    <property type="match status" value="1"/>
</dbReference>
<keyword evidence="12 17" id="KW-0598">Phosphotransferase system</keyword>
<dbReference type="InterPro" id="IPR008279">
    <property type="entry name" value="PEP-util_enz_mobile_dom"/>
</dbReference>
<dbReference type="InterPro" id="IPR015813">
    <property type="entry name" value="Pyrv/PenolPyrv_kinase-like_dom"/>
</dbReference>
<evidence type="ECO:0000256" key="8">
    <source>
        <dbReference type="ARBA" id="ARBA00022448"/>
    </source>
</evidence>
<dbReference type="Gene3D" id="3.20.20.60">
    <property type="entry name" value="Phosphoenolpyruvate-binding domains"/>
    <property type="match status" value="1"/>
</dbReference>